<feature type="domain" description="BPTI/Kunitz inhibitor" evidence="3">
    <location>
        <begin position="1256"/>
        <end position="1306"/>
    </location>
</feature>
<evidence type="ECO:0000259" key="3">
    <source>
        <dbReference type="PROSITE" id="PS50279"/>
    </source>
</evidence>
<protein>
    <submittedName>
        <fullName evidence="5">BPTI/Kunitz inhibitor domain-containing protein</fullName>
    </submittedName>
</protein>
<feature type="chain" id="PRO_5024385310" evidence="2">
    <location>
        <begin position="19"/>
        <end position="1819"/>
    </location>
</feature>
<dbReference type="SUPFAM" id="SSF57362">
    <property type="entry name" value="BPTI-like"/>
    <property type="match status" value="11"/>
</dbReference>
<dbReference type="Pfam" id="PF00014">
    <property type="entry name" value="Kunitz_BPTI"/>
    <property type="match status" value="10"/>
</dbReference>
<accession>A0A5S6R2N4</accession>
<evidence type="ECO:0000313" key="5">
    <source>
        <dbReference type="WBParaSite" id="TMUE_3000013569.1"/>
    </source>
</evidence>
<reference evidence="5" key="1">
    <citation type="submission" date="2019-12" db="UniProtKB">
        <authorList>
            <consortium name="WormBaseParasite"/>
        </authorList>
    </citation>
    <scope>IDENTIFICATION</scope>
</reference>
<evidence type="ECO:0000256" key="1">
    <source>
        <dbReference type="SAM" id="MobiDB-lite"/>
    </source>
</evidence>
<evidence type="ECO:0000256" key="2">
    <source>
        <dbReference type="SAM" id="SignalP"/>
    </source>
</evidence>
<feature type="domain" description="BPTI/Kunitz inhibitor" evidence="3">
    <location>
        <begin position="1489"/>
        <end position="1539"/>
    </location>
</feature>
<dbReference type="GO" id="GO:0004867">
    <property type="term" value="F:serine-type endopeptidase inhibitor activity"/>
    <property type="evidence" value="ECO:0007669"/>
    <property type="project" value="InterPro"/>
</dbReference>
<dbReference type="CDD" id="cd22593">
    <property type="entry name" value="Kunitz_conkunitzin"/>
    <property type="match status" value="10"/>
</dbReference>
<feature type="region of interest" description="Disordered" evidence="1">
    <location>
        <begin position="407"/>
        <end position="433"/>
    </location>
</feature>
<feature type="domain" description="BPTI/Kunitz inhibitor" evidence="3">
    <location>
        <begin position="1043"/>
        <end position="1093"/>
    </location>
</feature>
<feature type="domain" description="BPTI/Kunitz inhibitor" evidence="3">
    <location>
        <begin position="1701"/>
        <end position="1751"/>
    </location>
</feature>
<feature type="domain" description="BPTI/Kunitz inhibitor" evidence="3">
    <location>
        <begin position="877"/>
        <end position="928"/>
    </location>
</feature>
<feature type="signal peptide" evidence="2">
    <location>
        <begin position="1"/>
        <end position="18"/>
    </location>
</feature>
<sequence>MSTWRLFALSLLASVTKGGEQLNETNPSFLAIRRRPAMDFALDSIKPELEEKPIANVITVKIYPPDDSNPKGFKNKSAFSVQIPNPLKQLELLNKVPENVEAFPAGLDEQQPKDTGRSHALEIDNYLVDYSLLCHDGSPFLVDGKLLNCLTDTDCIAGYWCHIGSSRTTTYCCPSAQAGLRCTLPRLAGYGIGRMERWYHDQKVGDCQKFFYSGYGGNQNSFLTKEDCVKACVRQNQSSTPDVSYVVHEADNAPPVSPPIAMPSYTFTPPVNPMPPWLYPYPGSLAAPAPSAPSVGPKEESNARPDVRTTAATVQPPLAGLKPNLNYAFPQLYVINQPKTMNTVFPRPTSPTTPTVQETRYPVMPMAGASTQPATLMNGHAWPQQYETSNTYGQQGAEMQNQYQQPYAPVPAQPYSNSGPGQQTAAPSNQYQQPYAPVPNQQFVASIPNQQAPNAASQFQYAYGSSSNLHQGGYGSWPPLPPKVSSYEASLLHSTSPNVKPATSQQNPWSFSSLLAKTLTEPTPKVDMKPNVHETQGWPKPTMPISYQPSYEDLKTDFKPTLPQPPSVPMMTLKPADLLAPASSLLLPSWQYAQTGMNAGFSKPDPRCLEPKMISTSGMESDGSMPRWTYDAVRGQCEPVYGQPGSTFLNDFGSQLECRFYCLGSSASKATIPFSEIDADPCQLSVAAGYGFEPEVRWAYVPETDECQSFIFYGFGANGNNFATQIECETACSTKRSHLISVANNALSGQDVRYQPVPEASPTVCNGTKKISEVEVCGEHNNYQCPPNQLCHYNGNMSVCCPVAVQETGGPSGRSRVQSPVRFCNGTVPLSAALFCTKGNNYRCPSGSRCHFSPDNSVAVCCKESEAKRLHHYASECDLPVHLGVGNSPQVRWFFDSSTAKQCRDFLYRGTGGSSNNFYSKDECRAFCERKTCDYGSPLRDPNGRVVFCSHQAGHGDCPATHFCHMGGDELSTVCCPHEDESPNPCSLGSPAPGVSGQKWLHCSGEDSNNCPSSHYCHVGPDRSTTVCCLRTFLPFASGLSVCQLPLAVGIGSSRLARWYFDSQSSSCKPFTYTGLGGNENNFLELSHCQRICPEYENACPQGAPPIDYESSQVAFCTSTVPSCPSGYWCHIGGDPRSSICCPYASDDPCMLPKEKGVGSLQLPRFHFNQQAKECEAFFYSGQKGNQNNFITKHECEAACPVIDNPCSEGMPLMNEDNSLVFCSTEQPDVCPQSHWCHLGSTAALTVCCPGATDPCQLPFNRGNGNSVVVRWYYSANTKTCLSFSYTGRGGNQNNFLTSDDCKARCPVFANPCSTGPPHIGLDGRITHCGAATPNICPNTYWCHVGTSLESSVCCPGASNPCELPKTPGEGMASLLRYYYDSATQTCNVFEYSGISGNENNFMTLQDCEQRCPVFPNPCANGEPARDENGQVIFCSVSDLDSCPTGHWCHVGADEQSTLCCPHENEIASFPKRKPQSSEHRDIRADSTCMAPLQAGEGRYTIPRYYYSSLTKQCLPFTYTGSSGNRNNFLSLGDCENACPVFKNPCRNGQPATTPTGQYILCTATNGQLCPANHWCHVGEWNTISVCCPGGENPCSLHVETGDGDATLVRWYFDWSSRRCNRFVYTGVRGNENNFVSKTDCMLRCPELQNPCQHGDPAKSAGGNLLHCDAHNEEACPVGYWCHVGADASTTLCCQGDSNPCLLPMLPGTGDQKLKRWYFNQASRQCLLFTYTGSAGNQNNFLSEEECASRCPVFENPCPDPKPGDRTIHCSGQNRDLCPAGYWCHVGLTSESSVCCSGSRLRFVLPRIAFALLRKLHVG</sequence>
<dbReference type="Proteomes" id="UP000046395">
    <property type="component" value="Unassembled WGS sequence"/>
</dbReference>
<dbReference type="SMART" id="SM00289">
    <property type="entry name" value="WR1"/>
    <property type="match status" value="12"/>
</dbReference>
<dbReference type="InterPro" id="IPR036880">
    <property type="entry name" value="Kunitz_BPTI_sf"/>
</dbReference>
<proteinExistence type="predicted"/>
<dbReference type="WBParaSite" id="TMUE_3000013569.1">
    <property type="protein sequence ID" value="TMUE_3000013569.1"/>
    <property type="gene ID" value="WBGene00294077"/>
</dbReference>
<evidence type="ECO:0000313" key="4">
    <source>
        <dbReference type="Proteomes" id="UP000046395"/>
    </source>
</evidence>
<dbReference type="InterPro" id="IPR028150">
    <property type="entry name" value="Lustrin_cystein"/>
</dbReference>
<feature type="domain" description="BPTI/Kunitz inhibitor" evidence="3">
    <location>
        <begin position="182"/>
        <end position="232"/>
    </location>
</feature>
<dbReference type="PROSITE" id="PS50279">
    <property type="entry name" value="BPTI_KUNITZ_2"/>
    <property type="match status" value="10"/>
</dbReference>
<feature type="domain" description="BPTI/Kunitz inhibitor" evidence="3">
    <location>
        <begin position="1595"/>
        <end position="1645"/>
    </location>
</feature>
<name>A0A5S6R2N4_TRIMR</name>
<keyword evidence="4" id="KW-1185">Reference proteome</keyword>
<feature type="domain" description="BPTI/Kunitz inhibitor" evidence="3">
    <location>
        <begin position="1362"/>
        <end position="1412"/>
    </location>
</feature>
<dbReference type="Gene3D" id="4.10.410.10">
    <property type="entry name" value="Pancreatic trypsin inhibitor Kunitz domain"/>
    <property type="match status" value="11"/>
</dbReference>
<keyword evidence="2" id="KW-0732">Signal</keyword>
<dbReference type="InterPro" id="IPR002223">
    <property type="entry name" value="Kunitz_BPTI"/>
</dbReference>
<feature type="region of interest" description="Disordered" evidence="1">
    <location>
        <begin position="521"/>
        <end position="545"/>
    </location>
</feature>
<dbReference type="InterPro" id="IPR053014">
    <property type="entry name" value="Cuticle_assoc_divergent"/>
</dbReference>
<feature type="domain" description="BPTI/Kunitz inhibitor" evidence="3">
    <location>
        <begin position="1150"/>
        <end position="1200"/>
    </location>
</feature>
<dbReference type="SMART" id="SM00131">
    <property type="entry name" value="KU"/>
    <property type="match status" value="11"/>
</dbReference>
<dbReference type="PANTHER" id="PTHR46339">
    <property type="entry name" value="PROTEIN CBG15282-RELATED"/>
    <property type="match status" value="1"/>
</dbReference>
<dbReference type="InterPro" id="IPR006150">
    <property type="entry name" value="Cys_repeat_1"/>
</dbReference>
<organism evidence="4 5">
    <name type="scientific">Trichuris muris</name>
    <name type="common">Mouse whipworm</name>
    <dbReference type="NCBI Taxonomy" id="70415"/>
    <lineage>
        <taxon>Eukaryota</taxon>
        <taxon>Metazoa</taxon>
        <taxon>Ecdysozoa</taxon>
        <taxon>Nematoda</taxon>
        <taxon>Enoplea</taxon>
        <taxon>Dorylaimia</taxon>
        <taxon>Trichinellida</taxon>
        <taxon>Trichuridae</taxon>
        <taxon>Trichuris</taxon>
    </lineage>
</organism>
<dbReference type="Pfam" id="PF14625">
    <property type="entry name" value="Lustrin_cystein"/>
    <property type="match status" value="10"/>
</dbReference>
<feature type="compositionally biased region" description="Polar residues" evidence="1">
    <location>
        <begin position="416"/>
        <end position="433"/>
    </location>
</feature>
<feature type="domain" description="BPTI/Kunitz inhibitor" evidence="3">
    <location>
        <begin position="682"/>
        <end position="732"/>
    </location>
</feature>